<reference evidence="2" key="1">
    <citation type="submission" date="2020-01" db="EMBL/GenBank/DDBJ databases">
        <authorList>
            <person name="Meier V. D."/>
            <person name="Meier V D."/>
        </authorList>
    </citation>
    <scope>NUCLEOTIDE SEQUENCE</scope>
    <source>
        <strain evidence="2">HLG_WM_MAG_02</strain>
    </source>
</reference>
<dbReference type="NCBIfam" id="TIGR02593">
    <property type="entry name" value="CRISPR_cas5"/>
    <property type="match status" value="1"/>
</dbReference>
<sequence length="236" mass="27332">MSIVAFTLTGDYAHFSHPATIYSSLTYPIPPKTAIMGFLGAVIGEEEHYKLGDIKYSIKIDKAIVKKSFVFNGIKSALSSNMHIKEGYQNSSFKKQFYRELICSPSYTVFVDLSLLNQEYQEKIIKYLKEHKTAFTPYLGINFCLADFEWIEIEKLEKIKEDFTQVHSFTRKDDFEFESDNFGVKLTTANMACDVEKGRVFKDFQEFIIEIGGENSIKSKNRDNIYQINENRVYFV</sequence>
<organism evidence="2">
    <name type="scientific">uncultured Sulfurovum sp</name>
    <dbReference type="NCBI Taxonomy" id="269237"/>
    <lineage>
        <taxon>Bacteria</taxon>
        <taxon>Pseudomonadati</taxon>
        <taxon>Campylobacterota</taxon>
        <taxon>Epsilonproteobacteria</taxon>
        <taxon>Campylobacterales</taxon>
        <taxon>Sulfurovaceae</taxon>
        <taxon>Sulfurovum</taxon>
        <taxon>environmental samples</taxon>
    </lineage>
</organism>
<proteinExistence type="predicted"/>
<accession>A0A6S6ST94</accession>
<gene>
    <name evidence="2" type="ORF">HELGO_WM37287</name>
</gene>
<dbReference type="InterPro" id="IPR021124">
    <property type="entry name" value="CRISPR-assoc_prot_Cas5"/>
</dbReference>
<dbReference type="InterPro" id="IPR013422">
    <property type="entry name" value="CRISPR-assoc_prot_Cas5_N"/>
</dbReference>
<dbReference type="Pfam" id="PF09704">
    <property type="entry name" value="Cas_Cas5d"/>
    <property type="match status" value="1"/>
</dbReference>
<dbReference type="EMBL" id="CACVAZ010000058">
    <property type="protein sequence ID" value="CAA6809334.1"/>
    <property type="molecule type" value="Genomic_DNA"/>
</dbReference>
<dbReference type="GO" id="GO:0043571">
    <property type="term" value="P:maintenance of CRISPR repeat elements"/>
    <property type="evidence" value="ECO:0007669"/>
    <property type="project" value="InterPro"/>
</dbReference>
<name>A0A6S6ST94_9BACT</name>
<keyword evidence="1" id="KW-0051">Antiviral defense</keyword>
<dbReference type="Gene3D" id="3.30.70.2660">
    <property type="match status" value="1"/>
</dbReference>
<protein>
    <submittedName>
        <fullName evidence="2">CRISPR-associated protein, Cas5h family</fullName>
    </submittedName>
</protein>
<dbReference type="GO" id="GO:0051607">
    <property type="term" value="P:defense response to virus"/>
    <property type="evidence" value="ECO:0007669"/>
    <property type="project" value="UniProtKB-KW"/>
</dbReference>
<evidence type="ECO:0000313" key="2">
    <source>
        <dbReference type="EMBL" id="CAA6809334.1"/>
    </source>
</evidence>
<dbReference type="AlphaFoldDB" id="A0A6S6ST94"/>
<evidence type="ECO:0000256" key="1">
    <source>
        <dbReference type="ARBA" id="ARBA00023118"/>
    </source>
</evidence>
<dbReference type="CDD" id="cd09693">
    <property type="entry name" value="Cas5_I"/>
    <property type="match status" value="1"/>
</dbReference>